<evidence type="ECO:0000256" key="2">
    <source>
        <dbReference type="ARBA" id="ARBA00022603"/>
    </source>
</evidence>
<comment type="similarity">
    <text evidence="1">Belongs to the CFA/CMAS family.</text>
</comment>
<evidence type="ECO:0000256" key="3">
    <source>
        <dbReference type="ARBA" id="ARBA00022679"/>
    </source>
</evidence>
<dbReference type="PANTHER" id="PTHR43667:SF2">
    <property type="entry name" value="FATTY ACID C-METHYL TRANSFERASE"/>
    <property type="match status" value="1"/>
</dbReference>
<gene>
    <name evidence="7" type="primary">cfa_1</name>
    <name evidence="7" type="ORF">EHSB41UT_01163</name>
</gene>
<keyword evidence="8" id="KW-1185">Reference proteome</keyword>
<evidence type="ECO:0000256" key="1">
    <source>
        <dbReference type="ARBA" id="ARBA00010815"/>
    </source>
</evidence>
<protein>
    <submittedName>
        <fullName evidence="7">Cyclopropane-fatty-acyl-phospholipid synthase</fullName>
        <ecNumber evidence="7">2.1.1.79</ecNumber>
    </submittedName>
</protein>
<dbReference type="RefSeq" id="WP_087107799.1">
    <property type="nucleotide sequence ID" value="NZ_CBCSCN010000001.1"/>
</dbReference>
<proteinExistence type="inferred from homology"/>
<evidence type="ECO:0000256" key="6">
    <source>
        <dbReference type="PIRSR" id="PIRSR003085-1"/>
    </source>
</evidence>
<dbReference type="CDD" id="cd02440">
    <property type="entry name" value="AdoMet_MTases"/>
    <property type="match status" value="1"/>
</dbReference>
<accession>A0A1X7AGZ6</accession>
<keyword evidence="3 7" id="KW-0808">Transferase</keyword>
<dbReference type="Gene3D" id="3.40.50.150">
    <property type="entry name" value="Vaccinia Virus protein VP39"/>
    <property type="match status" value="1"/>
</dbReference>
<name>A0A1X7AGZ6_9GAMM</name>
<evidence type="ECO:0000313" key="7">
    <source>
        <dbReference type="EMBL" id="SMA40258.1"/>
    </source>
</evidence>
<keyword evidence="4" id="KW-0949">S-adenosyl-L-methionine</keyword>
<dbReference type="SUPFAM" id="SSF53335">
    <property type="entry name" value="S-adenosyl-L-methionine-dependent methyltransferases"/>
    <property type="match status" value="1"/>
</dbReference>
<dbReference type="GO" id="GO:0008825">
    <property type="term" value="F:cyclopropane-fatty-acyl-phospholipid synthase activity"/>
    <property type="evidence" value="ECO:0007669"/>
    <property type="project" value="UniProtKB-EC"/>
</dbReference>
<organism evidence="7 8">
    <name type="scientific">Parendozoicomonas haliclonae</name>
    <dbReference type="NCBI Taxonomy" id="1960125"/>
    <lineage>
        <taxon>Bacteria</taxon>
        <taxon>Pseudomonadati</taxon>
        <taxon>Pseudomonadota</taxon>
        <taxon>Gammaproteobacteria</taxon>
        <taxon>Oceanospirillales</taxon>
        <taxon>Endozoicomonadaceae</taxon>
        <taxon>Parendozoicomonas</taxon>
    </lineage>
</organism>
<dbReference type="PANTHER" id="PTHR43667">
    <property type="entry name" value="CYCLOPROPANE-FATTY-ACYL-PHOSPHOLIPID SYNTHASE"/>
    <property type="match status" value="1"/>
</dbReference>
<dbReference type="OrthoDB" id="9782855at2"/>
<dbReference type="EC" id="2.1.1.79" evidence="7"/>
<evidence type="ECO:0000256" key="4">
    <source>
        <dbReference type="ARBA" id="ARBA00022691"/>
    </source>
</evidence>
<evidence type="ECO:0000256" key="5">
    <source>
        <dbReference type="ARBA" id="ARBA00023098"/>
    </source>
</evidence>
<feature type="active site" evidence="6">
    <location>
        <position position="410"/>
    </location>
</feature>
<dbReference type="GO" id="GO:0032259">
    <property type="term" value="P:methylation"/>
    <property type="evidence" value="ECO:0007669"/>
    <property type="project" value="UniProtKB-KW"/>
</dbReference>
<dbReference type="GO" id="GO:0008610">
    <property type="term" value="P:lipid biosynthetic process"/>
    <property type="evidence" value="ECO:0007669"/>
    <property type="project" value="InterPro"/>
</dbReference>
<dbReference type="PIRSF" id="PIRSF003085">
    <property type="entry name" value="CMAS"/>
    <property type="match status" value="1"/>
</dbReference>
<dbReference type="EMBL" id="FWPT01000002">
    <property type="protein sequence ID" value="SMA40258.1"/>
    <property type="molecule type" value="Genomic_DNA"/>
</dbReference>
<reference evidence="7 8" key="1">
    <citation type="submission" date="2017-03" db="EMBL/GenBank/DDBJ databases">
        <authorList>
            <person name="Afonso C.L."/>
            <person name="Miller P.J."/>
            <person name="Scott M.A."/>
            <person name="Spackman E."/>
            <person name="Goraichik I."/>
            <person name="Dimitrov K.M."/>
            <person name="Suarez D.L."/>
            <person name="Swayne D.E."/>
        </authorList>
    </citation>
    <scope>NUCLEOTIDE SEQUENCE [LARGE SCALE GENOMIC DNA]</scope>
    <source>
        <strain evidence="7">SB41UT1</strain>
    </source>
</reference>
<dbReference type="InterPro" id="IPR050723">
    <property type="entry name" value="CFA/CMAS"/>
</dbReference>
<dbReference type="Pfam" id="PF02353">
    <property type="entry name" value="CMAS"/>
    <property type="match status" value="1"/>
</dbReference>
<sequence>MNPAKRQISDEVLAITTSSTASSKTSSEACDTSATEGLPLLARLCAGWLAGKFKQAGVSALQLSIMGSKPVTLGTFDGSKAVPSIRLINPWAVINGSRRGLIGWAETYMAEDWDTPDIRQVTEWAMQNESRLEQVFEPSWLSQKFNRLLHRLNDNTKRGSRKNIEAHYDLGNSFYKLWLDPSMTYSSALYKNGEDTLEQAQLNKYNAILDWLEIEQHHNLLEIGCGWGGLADVLSERELGSYHGVTLSHEQLAWSKDRLADQSKFAFSLTDYRDVKSQYDRIASVEMIEAVGEAHWPVYFQKIYDSLKPGGIAVLQVITIDDERFESYREGADFIQKYIFPGGMLPSHKIMQEQISKAGLVMDNTLAFGRDYARTLVEWYVRFNSAWPTIQKQGFDERFRRMWNYYLAYCEAGFNGDSIDVRLYKLQKPL</sequence>
<dbReference type="InterPro" id="IPR003333">
    <property type="entry name" value="CMAS"/>
</dbReference>
<keyword evidence="5" id="KW-0443">Lipid metabolism</keyword>
<dbReference type="Proteomes" id="UP000196573">
    <property type="component" value="Unassembled WGS sequence"/>
</dbReference>
<evidence type="ECO:0000313" key="8">
    <source>
        <dbReference type="Proteomes" id="UP000196573"/>
    </source>
</evidence>
<keyword evidence="2 7" id="KW-0489">Methyltransferase</keyword>
<dbReference type="InterPro" id="IPR029063">
    <property type="entry name" value="SAM-dependent_MTases_sf"/>
</dbReference>
<dbReference type="AlphaFoldDB" id="A0A1X7AGZ6"/>